<dbReference type="InterPro" id="IPR010461">
    <property type="entry name" value="ComK"/>
</dbReference>
<dbReference type="OrthoDB" id="2417337at2"/>
<evidence type="ECO:0008006" key="3">
    <source>
        <dbReference type="Google" id="ProtNLM"/>
    </source>
</evidence>
<dbReference type="AlphaFoldDB" id="A0A317L375"/>
<sequence length="149" mass="17678">MRNNYRITPDTMAIFPLYDAMYQSSILEYDQIISSEERPIDIIQENCLHYGSSYHGRKVAVQHHLEFRQKIPVPIQPTQNIYTFPTQSTTSFDCIWLFFHAIKYIENKEQQSTITFINGQTVNMETSYYTIQKQYNRTGMVKVLMEQLM</sequence>
<evidence type="ECO:0000313" key="2">
    <source>
        <dbReference type="Proteomes" id="UP000245624"/>
    </source>
</evidence>
<reference evidence="1 2" key="1">
    <citation type="submission" date="2018-05" db="EMBL/GenBank/DDBJ databases">
        <title>Genomic analysis of Gracilibacillus dipsosauri DD1 reveals novel features of a salt-tolerant amylase.</title>
        <authorList>
            <person name="Deutch C.E."/>
            <person name="Yang S."/>
        </authorList>
    </citation>
    <scope>NUCLEOTIDE SEQUENCE [LARGE SCALE GENOMIC DNA]</scope>
    <source>
        <strain evidence="1 2">DD1</strain>
    </source>
</reference>
<dbReference type="RefSeq" id="WP_109983325.1">
    <property type="nucleotide sequence ID" value="NZ_QGTD01000004.1"/>
</dbReference>
<accession>A0A317L375</accession>
<gene>
    <name evidence="1" type="ORF">DLJ74_03205</name>
</gene>
<evidence type="ECO:0000313" key="1">
    <source>
        <dbReference type="EMBL" id="PWU69946.1"/>
    </source>
</evidence>
<proteinExistence type="predicted"/>
<name>A0A317L375_9BACI</name>
<dbReference type="EMBL" id="QGTD01000004">
    <property type="protein sequence ID" value="PWU69946.1"/>
    <property type="molecule type" value="Genomic_DNA"/>
</dbReference>
<dbReference type="GO" id="GO:0030420">
    <property type="term" value="P:establishment of competence for transformation"/>
    <property type="evidence" value="ECO:0007669"/>
    <property type="project" value="InterPro"/>
</dbReference>
<protein>
    <recommendedName>
        <fullName evidence="3">Competence protein</fullName>
    </recommendedName>
</protein>
<organism evidence="1 2">
    <name type="scientific">Gracilibacillus dipsosauri</name>
    <dbReference type="NCBI Taxonomy" id="178340"/>
    <lineage>
        <taxon>Bacteria</taxon>
        <taxon>Bacillati</taxon>
        <taxon>Bacillota</taxon>
        <taxon>Bacilli</taxon>
        <taxon>Bacillales</taxon>
        <taxon>Bacillaceae</taxon>
        <taxon>Gracilibacillus</taxon>
    </lineage>
</organism>
<dbReference type="Pfam" id="PF06338">
    <property type="entry name" value="ComK"/>
    <property type="match status" value="1"/>
</dbReference>
<keyword evidence="2" id="KW-1185">Reference proteome</keyword>
<comment type="caution">
    <text evidence="1">The sequence shown here is derived from an EMBL/GenBank/DDBJ whole genome shotgun (WGS) entry which is preliminary data.</text>
</comment>
<dbReference type="Proteomes" id="UP000245624">
    <property type="component" value="Unassembled WGS sequence"/>
</dbReference>